<feature type="compositionally biased region" description="Polar residues" evidence="1">
    <location>
        <begin position="487"/>
        <end position="496"/>
    </location>
</feature>
<name>A0ABY6GSR5_9GAMM</name>
<proteinExistence type="predicted"/>
<keyword evidence="2" id="KW-0472">Membrane</keyword>
<keyword evidence="2" id="KW-1133">Transmembrane helix</keyword>
<dbReference type="InterPro" id="IPR021014">
    <property type="entry name" value="SidE_PDE"/>
</dbReference>
<dbReference type="SUPFAM" id="SSF109604">
    <property type="entry name" value="HD-domain/PDEase-like"/>
    <property type="match status" value="1"/>
</dbReference>
<feature type="transmembrane region" description="Helical" evidence="2">
    <location>
        <begin position="12"/>
        <end position="30"/>
    </location>
</feature>
<sequence>MVHNYLTSLSANFLRLFIIFLFASSALFAATDGIICKPVSDLTESFPGKAFLADSGQVCFKPVDDSRAVFSPFSDSLLFYFLSTVFSTAGSAGVVFSGRPGNVLSHKKPLQAESPPRTSLLKTLLKNRLLPDGAFSREVNDRKRNRLEGELDQAIVNWQQLVKRPSYPAAVVSVSDASMRVVITRDNILRSVSLVSLYEKLLNMQTQSYLALLDTEDLKDIAGIVTVSLVASGSGGDGDDDDNDSTHYTFDAEPEPLIIVYGDKEYPEQDSAEELIRKNLKNKRRLLKILRKKMQQAIARGHGDLARILDNRIMLITADLEYLTDLDTSATGITENDQGSPGILSFLKASLATDDRELWQRDDDALKQALSQHHVNTDYQSILIVPGELTHEEALFYDRWRLTDAGLVYQALRRRLEQQLQLETDDINVSTKQTEFLVSGLEALARQFRAMFSADLSSQYDERQVPHQEGGGQNQEKYKATAEGRQEGSNLNTRTNKPLDNKEERGWKKDDEGEEPPDNDKHTYSKTIDCSPCHGPCKKEKPEAGINARESAQFFNVAQSLVQRFLQKPLPGQTVLPDEIARPVHGAMHGARAAVWIPILLNIRQSMNDPEAEAVSPEQVHWLMTASLLHDSGREGEGEDTPEWERTSAEQCEDHLLAMGCPHSMMAACKSSIINKDRSDRSAKTLVEKLIHDADCLEIMRTSSGNRFDLAELDLYHDFSAEPDIDSRLYNLASQVRDVIAQQGDLSGTTRIINSKSGFSEQKEKAVRHHFSTAIKERAEFADNALLYQVDFLKEKAPELFKMYQDTTPSLPDSEELLSPVKAVELNKKGKADNGKYLVRERKNPDSARNEVLMANLARELGLSVPETRLVRKEGRFFVVSSEVTGSPMTKELAQKADPAELAKLYLVAAITGNSNIIGADHDQTIMDENGQLIPLYWQEAGEFGPAGGEQRKAGTFCSTVFELDTLLNPGHSRTENTVPEDSRAAHHNAATLFSQRLSEADIKNAVRDLLSKDTTAIARLVETMGPDTAIDRQRLSRTLLSRMAYIARRFPECCPEPITAAEQGAIAASGMQGYSRPVADTGIENGDLRIYQFMDVQKTPVTACWLKLEPQAARQLADRLGLPDTGMNDLHYLRTCLDELSQKPAMNPYWRVKLQTMDRRCQHLIQTVEAGLVRYSLPQERRRAEQALESLNGLRRQIANALKCEDKKTLAIRQQLPAQLPEGLPIRVSSIAFTPVEGSVLPAREFRNARGWEIGKEVVIDRAHHYQLAPEAFLPGDCLKERPGIEIDWFSDDLADNFSMAGTLHLRTSGNDCQATKTLLDAIAQLGIDIERPDSEAMQAQYVDSLINHYQLNLLWEQTEPESLVSESPEENKSNWLKSQLKWPEIPRWEDHHRILNGQCIFYLPKHVQKKNKDGKTEPAYEILHELNFLASGSEERESVIERIIHSGGNCVSITERFRLGVNQGAYASKLPDLKSGSGARVFAAVRESGGHKPDNFLKLKQDHLLRTDIKSEGLDMFGEPIPVLQHYDLPAQSPSALGAGFASAEISSRFISLEEVEEIVVPEGEKITGKMKATFDGGEIAQFIRCGNDFPDMAKNKLPGVAVFGTDIEITDGSGIHTLKLPEELRFVYEAEVTIDSGSVLVRAFDYGRNEYVSATFVKGVEGWQKEI</sequence>
<evidence type="ECO:0000256" key="1">
    <source>
        <dbReference type="SAM" id="MobiDB-lite"/>
    </source>
</evidence>
<dbReference type="Proteomes" id="UP001163255">
    <property type="component" value="Chromosome"/>
</dbReference>
<keyword evidence="5" id="KW-1185">Reference proteome</keyword>
<feature type="region of interest" description="Disordered" evidence="1">
    <location>
        <begin position="459"/>
        <end position="528"/>
    </location>
</feature>
<feature type="domain" description="SidE PDE" evidence="3">
    <location>
        <begin position="579"/>
        <end position="745"/>
    </location>
</feature>
<evidence type="ECO:0000256" key="2">
    <source>
        <dbReference type="SAM" id="Phobius"/>
    </source>
</evidence>
<dbReference type="Pfam" id="PF12252">
    <property type="entry name" value="SidE_PDE"/>
    <property type="match status" value="1"/>
</dbReference>
<reference evidence="4" key="1">
    <citation type="submission" date="2022-10" db="EMBL/GenBank/DDBJ databases">
        <title>Completed Genome Sequence of two octocoral isolated bacterium, Endozoicomonas euniceicola EF212T and Endozoicomonas gorgoniicola PS125T.</title>
        <authorList>
            <person name="Chiou Y.-J."/>
            <person name="Chen Y.-H."/>
        </authorList>
    </citation>
    <scope>NUCLEOTIDE SEQUENCE</scope>
    <source>
        <strain evidence="4">EF212</strain>
    </source>
</reference>
<feature type="compositionally biased region" description="Basic and acidic residues" evidence="1">
    <location>
        <begin position="497"/>
        <end position="511"/>
    </location>
</feature>
<gene>
    <name evidence="4" type="ORF">NX720_23775</name>
</gene>
<dbReference type="RefSeq" id="WP_262598006.1">
    <property type="nucleotide sequence ID" value="NZ_CP103300.1"/>
</dbReference>
<keyword evidence="2" id="KW-0812">Transmembrane</keyword>
<dbReference type="EMBL" id="CP103300">
    <property type="protein sequence ID" value="UYM15807.1"/>
    <property type="molecule type" value="Genomic_DNA"/>
</dbReference>
<organism evidence="4 5">
    <name type="scientific">Endozoicomonas euniceicola</name>
    <dbReference type="NCBI Taxonomy" id="1234143"/>
    <lineage>
        <taxon>Bacteria</taxon>
        <taxon>Pseudomonadati</taxon>
        <taxon>Pseudomonadota</taxon>
        <taxon>Gammaproteobacteria</taxon>
        <taxon>Oceanospirillales</taxon>
        <taxon>Endozoicomonadaceae</taxon>
        <taxon>Endozoicomonas</taxon>
    </lineage>
</organism>
<protein>
    <submittedName>
        <fullName evidence="4">SidE phosphodiesterase domain-containing protein</fullName>
    </submittedName>
</protein>
<evidence type="ECO:0000259" key="3">
    <source>
        <dbReference type="Pfam" id="PF12252"/>
    </source>
</evidence>
<accession>A0ABY6GSR5</accession>
<evidence type="ECO:0000313" key="5">
    <source>
        <dbReference type="Proteomes" id="UP001163255"/>
    </source>
</evidence>
<dbReference type="Gene3D" id="1.10.3210.10">
    <property type="entry name" value="Hypothetical protein af1432"/>
    <property type="match status" value="1"/>
</dbReference>
<feature type="compositionally biased region" description="Basic and acidic residues" evidence="1">
    <location>
        <begin position="476"/>
        <end position="486"/>
    </location>
</feature>
<evidence type="ECO:0000313" key="4">
    <source>
        <dbReference type="EMBL" id="UYM15807.1"/>
    </source>
</evidence>